<keyword evidence="4" id="KW-1185">Reference proteome</keyword>
<evidence type="ECO:0000256" key="1">
    <source>
        <dbReference type="SAM" id="MobiDB-lite"/>
    </source>
</evidence>
<dbReference type="KEGG" id="cari:FNU76_06310"/>
<feature type="region of interest" description="Disordered" evidence="1">
    <location>
        <begin position="117"/>
        <end position="141"/>
    </location>
</feature>
<feature type="compositionally biased region" description="Basic and acidic residues" evidence="1">
    <location>
        <begin position="117"/>
        <end position="138"/>
    </location>
</feature>
<accession>A0A516SCX2</accession>
<dbReference type="RefSeq" id="WP_143856918.1">
    <property type="nucleotide sequence ID" value="NZ_CP041730.1"/>
</dbReference>
<protein>
    <submittedName>
        <fullName evidence="3">Uncharacterized protein</fullName>
    </submittedName>
</protein>
<dbReference type="AlphaFoldDB" id="A0A516SCX2"/>
<reference evidence="4" key="1">
    <citation type="submission" date="2019-07" db="EMBL/GenBank/DDBJ databases">
        <title>Chitinimonas sp. nov., isolated from Ny-Alesund, arctica soil.</title>
        <authorList>
            <person name="Xu Q."/>
            <person name="Peng F."/>
        </authorList>
    </citation>
    <scope>NUCLEOTIDE SEQUENCE [LARGE SCALE GENOMIC DNA]</scope>
    <source>
        <strain evidence="4">R3-44</strain>
    </source>
</reference>
<name>A0A516SCX2_9NEIS</name>
<feature type="signal peptide" evidence="2">
    <location>
        <begin position="1"/>
        <end position="23"/>
    </location>
</feature>
<sequence>MKKPVVITLSLSLLALAGLTVFALQKEETTPPAGYMVKAATQVDEWHVVSNKLGESIQATPGVDAQTQPTTKSLGDAYANASNLYAFAQYAKQHPEQGGLTYAYSLARACTGFLDSLDHKPPVSPDDKRDDPGTEAKRQIATSRINQKCEGFARDNTKEPILKDIYTNTKATEKDPYFGILGNPMAAQNLIRSTRDTYLLETVLLAASPMVNTGDTYGRYFKGEVLTGADRQLFEMAGNLAACQLGTGCKTGDDLLVVSTCAFGGICADSREALYKAQIAEEKMAGGEAKLMRYRDMIVSAAKTGDISVYTQKK</sequence>
<keyword evidence="2" id="KW-0732">Signal</keyword>
<dbReference type="OrthoDB" id="9155435at2"/>
<dbReference type="Proteomes" id="UP000317550">
    <property type="component" value="Chromosome"/>
</dbReference>
<proteinExistence type="predicted"/>
<evidence type="ECO:0000313" key="3">
    <source>
        <dbReference type="EMBL" id="QDQ25995.1"/>
    </source>
</evidence>
<evidence type="ECO:0000313" key="4">
    <source>
        <dbReference type="Proteomes" id="UP000317550"/>
    </source>
</evidence>
<gene>
    <name evidence="3" type="ORF">FNU76_06310</name>
</gene>
<evidence type="ECO:0000256" key="2">
    <source>
        <dbReference type="SAM" id="SignalP"/>
    </source>
</evidence>
<dbReference type="EMBL" id="CP041730">
    <property type="protein sequence ID" value="QDQ25995.1"/>
    <property type="molecule type" value="Genomic_DNA"/>
</dbReference>
<organism evidence="3 4">
    <name type="scientific">Chitinimonas arctica</name>
    <dbReference type="NCBI Taxonomy" id="2594795"/>
    <lineage>
        <taxon>Bacteria</taxon>
        <taxon>Pseudomonadati</taxon>
        <taxon>Pseudomonadota</taxon>
        <taxon>Betaproteobacteria</taxon>
        <taxon>Neisseriales</taxon>
        <taxon>Chitinibacteraceae</taxon>
        <taxon>Chitinimonas</taxon>
    </lineage>
</organism>
<feature type="chain" id="PRO_5022242618" evidence="2">
    <location>
        <begin position="24"/>
        <end position="314"/>
    </location>
</feature>